<organism evidence="2 3">
    <name type="scientific">Hamiltosporidium tvaerminnensis</name>
    <dbReference type="NCBI Taxonomy" id="1176355"/>
    <lineage>
        <taxon>Eukaryota</taxon>
        <taxon>Fungi</taxon>
        <taxon>Fungi incertae sedis</taxon>
        <taxon>Microsporidia</taxon>
        <taxon>Dubosqiidae</taxon>
        <taxon>Hamiltosporidium</taxon>
    </lineage>
</organism>
<dbReference type="EMBL" id="PITJ01000433">
    <property type="protein sequence ID" value="TBU02678.1"/>
    <property type="molecule type" value="Genomic_DNA"/>
</dbReference>
<dbReference type="AlphaFoldDB" id="A0A4Q9L540"/>
<keyword evidence="1" id="KW-0732">Signal</keyword>
<evidence type="ECO:0000313" key="3">
    <source>
        <dbReference type="Proteomes" id="UP000292362"/>
    </source>
</evidence>
<protein>
    <submittedName>
        <fullName evidence="2">Uncharacterized protein</fullName>
    </submittedName>
</protein>
<proteinExistence type="predicted"/>
<feature type="signal peptide" evidence="1">
    <location>
        <begin position="1"/>
        <end position="15"/>
    </location>
</feature>
<evidence type="ECO:0000256" key="1">
    <source>
        <dbReference type="SAM" id="SignalP"/>
    </source>
</evidence>
<accession>A0A4Q9L540</accession>
<sequence length="468" mass="53871">MYLIVFLYLQLYLLADSTCESNIGIYGIDICGHQASSEKRSSMSAFESKGSREAKTKALKRLCGRSDRYKSSKKAKKFRERQHNSDSGCNLGILVSSQIVSSSTDKGTTQLVENNRLNSTDLEIPASNTTSFPELEVQTPKTKLRKLFSYFLNDNKKKIVKKKRKPYVRIKLNSKQKEIVNQNFSNACDEIKKYITDNILTQKDGILDPTAFEYFLEKEKKILKVRIPKTNRIVFISTDGIYSIWKSKILEIFNNAPLFLYSILPEILSIKNLVKKDSKSIKPQGGNYLVTLLIFEAIVGNPSLNNEKINMKNQKIEGFTDLTICSQSLSGISAYLRMLFSNFIVRLRFSKDLNNNYCNLVILFNRNCISYSEPQKNQKNIYILRFHTIFQFLLYFDSKATQKLKNILKKYKDPVYSVSISLEDIERMMEILKELKNTYLPAESDLSLLHSVEKESMEQLRMRNGSSA</sequence>
<feature type="chain" id="PRO_5020341474" evidence="1">
    <location>
        <begin position="16"/>
        <end position="468"/>
    </location>
</feature>
<dbReference type="Proteomes" id="UP000292362">
    <property type="component" value="Unassembled WGS sequence"/>
</dbReference>
<gene>
    <name evidence="2" type="ORF">CWI37_0433p0010</name>
</gene>
<name>A0A4Q9L540_9MICR</name>
<reference evidence="2 3" key="1">
    <citation type="submission" date="2017-12" db="EMBL/GenBank/DDBJ databases">
        <authorList>
            <person name="Pombert J.-F."/>
            <person name="Haag K.L."/>
            <person name="Ebert D."/>
        </authorList>
    </citation>
    <scope>NUCLEOTIDE SEQUENCE [LARGE SCALE GENOMIC DNA]</scope>
    <source>
        <strain evidence="2">FI-OER-3-3</strain>
    </source>
</reference>
<comment type="caution">
    <text evidence="2">The sequence shown here is derived from an EMBL/GenBank/DDBJ whole genome shotgun (WGS) entry which is preliminary data.</text>
</comment>
<dbReference type="VEuPathDB" id="MicrosporidiaDB:CWI37_0433p0010"/>
<evidence type="ECO:0000313" key="2">
    <source>
        <dbReference type="EMBL" id="TBU02678.1"/>
    </source>
</evidence>